<protein>
    <submittedName>
        <fullName evidence="1">Uncharacterized protein</fullName>
    </submittedName>
</protein>
<accession>A0A8T1TQ22</accession>
<proteinExistence type="predicted"/>
<name>A0A8T1TQ22_9STRA</name>
<evidence type="ECO:0000313" key="2">
    <source>
        <dbReference type="Proteomes" id="UP000688947"/>
    </source>
</evidence>
<dbReference type="EMBL" id="JAENGZ010002064">
    <property type="protein sequence ID" value="KAG6945019.1"/>
    <property type="molecule type" value="Genomic_DNA"/>
</dbReference>
<reference evidence="1" key="1">
    <citation type="submission" date="2021-01" db="EMBL/GenBank/DDBJ databases">
        <title>Phytophthora aleatoria, a newly-described species from Pinus radiata is distinct from Phytophthora cactorum isolates based on comparative genomics.</title>
        <authorList>
            <person name="Mcdougal R."/>
            <person name="Panda P."/>
            <person name="Williams N."/>
            <person name="Studholme D.J."/>
        </authorList>
    </citation>
    <scope>NUCLEOTIDE SEQUENCE</scope>
    <source>
        <strain evidence="1">NZFS 3830</strain>
    </source>
</reference>
<dbReference type="Proteomes" id="UP000688947">
    <property type="component" value="Unassembled WGS sequence"/>
</dbReference>
<dbReference type="OrthoDB" id="6123450at2759"/>
<comment type="caution">
    <text evidence="1">The sequence shown here is derived from an EMBL/GenBank/DDBJ whole genome shotgun (WGS) entry which is preliminary data.</text>
</comment>
<dbReference type="AlphaFoldDB" id="A0A8T1TQ22"/>
<organism evidence="1 2">
    <name type="scientific">Phytophthora cactorum</name>
    <dbReference type="NCBI Taxonomy" id="29920"/>
    <lineage>
        <taxon>Eukaryota</taxon>
        <taxon>Sar</taxon>
        <taxon>Stramenopiles</taxon>
        <taxon>Oomycota</taxon>
        <taxon>Peronosporomycetes</taxon>
        <taxon>Peronosporales</taxon>
        <taxon>Peronosporaceae</taxon>
        <taxon>Phytophthora</taxon>
    </lineage>
</organism>
<sequence length="107" mass="11917">MSRSQHIIYTVDLLSNNVEKGMKLLVDAILNVDLVQEETEGIKWMRSAVQVLIKKLGKSVKPELDKDPFETLDQESVGNQVRLVVKLGRGTRSHIELGFCGENGGKP</sequence>
<dbReference type="VEuPathDB" id="FungiDB:PC110_g3958"/>
<gene>
    <name evidence="1" type="ORF">JG687_00017520</name>
</gene>
<evidence type="ECO:0000313" key="1">
    <source>
        <dbReference type="EMBL" id="KAG6945019.1"/>
    </source>
</evidence>